<evidence type="ECO:0000256" key="9">
    <source>
        <dbReference type="SAM" id="Phobius"/>
    </source>
</evidence>
<dbReference type="GO" id="GO:0004930">
    <property type="term" value="F:G protein-coupled receptor activity"/>
    <property type="evidence" value="ECO:0007669"/>
    <property type="project" value="UniProtKB-KW"/>
</dbReference>
<dbReference type="PROSITE" id="PS50262">
    <property type="entry name" value="G_PROTEIN_RECEP_F1_2"/>
    <property type="match status" value="1"/>
</dbReference>
<proteinExistence type="predicted"/>
<comment type="subcellular location">
    <subcellularLocation>
        <location evidence="1">Cell membrane</location>
        <topology evidence="1">Multi-pass membrane protein</topology>
    </subcellularLocation>
</comment>
<feature type="domain" description="G-protein coupled receptors family 1 profile" evidence="10">
    <location>
        <begin position="36"/>
        <end position="265"/>
    </location>
</feature>
<keyword evidence="5" id="KW-0297">G-protein coupled receptor</keyword>
<evidence type="ECO:0000256" key="5">
    <source>
        <dbReference type="ARBA" id="ARBA00023040"/>
    </source>
</evidence>
<dbReference type="SUPFAM" id="SSF81321">
    <property type="entry name" value="Family A G protein-coupled receptor-like"/>
    <property type="match status" value="1"/>
</dbReference>
<evidence type="ECO:0000256" key="3">
    <source>
        <dbReference type="ARBA" id="ARBA00022692"/>
    </source>
</evidence>
<evidence type="ECO:0000313" key="12">
    <source>
        <dbReference type="Proteomes" id="UP001497482"/>
    </source>
</evidence>
<keyword evidence="8" id="KW-0807">Transducer</keyword>
<sequence length="294" mass="32885">MSNRSQGLSLLLPPTSFGNVLMIVFSVLLPAVIIFLNVSVGLAILLNRALRNESRFLYMLSTCVSDVCTGASYYYVGLLDVRDFPDSPTHSLYVAPTFLGLSVMAIMAAQADRYHAVVSPFKYSQRITRNRTILIIASYWVYAFFIVGVHNLVTLEIARRVTNVGSFVANVLTVIIMIGMNVRLFFIAKLQLHRLPPSEERDTKLSSVYLILVVVAFFLVAWAPLLIHSVACNLAGYTCYLFRNEGTDPMRILPRLNSALTPVLYMRGCAAIRDTVISRVWRHGCGRRRVGQTL</sequence>
<evidence type="ECO:0000313" key="11">
    <source>
        <dbReference type="EMBL" id="CAL1614908.1"/>
    </source>
</evidence>
<feature type="transmembrane region" description="Helical" evidence="9">
    <location>
        <begin position="91"/>
        <end position="111"/>
    </location>
</feature>
<dbReference type="InterPro" id="IPR017452">
    <property type="entry name" value="GPCR_Rhodpsn_7TM"/>
</dbReference>
<dbReference type="AlphaFoldDB" id="A0AAV2MND4"/>
<keyword evidence="2" id="KW-1003">Cell membrane</keyword>
<dbReference type="PANTHER" id="PTHR22750">
    <property type="entry name" value="G-PROTEIN COUPLED RECEPTOR"/>
    <property type="match status" value="1"/>
</dbReference>
<dbReference type="Gene3D" id="1.20.1070.10">
    <property type="entry name" value="Rhodopsin 7-helix transmembrane proteins"/>
    <property type="match status" value="1"/>
</dbReference>
<feature type="transmembrane region" description="Helical" evidence="9">
    <location>
        <begin position="132"/>
        <end position="153"/>
    </location>
</feature>
<feature type="transmembrane region" description="Helical" evidence="9">
    <location>
        <begin position="165"/>
        <end position="186"/>
    </location>
</feature>
<feature type="transmembrane region" description="Helical" evidence="9">
    <location>
        <begin position="20"/>
        <end position="44"/>
    </location>
</feature>
<dbReference type="EMBL" id="OZ035831">
    <property type="protein sequence ID" value="CAL1614908.1"/>
    <property type="molecule type" value="Genomic_DNA"/>
</dbReference>
<gene>
    <name evidence="11" type="ORF">KC01_LOCUS40931</name>
</gene>
<dbReference type="GO" id="GO:0005886">
    <property type="term" value="C:plasma membrane"/>
    <property type="evidence" value="ECO:0007669"/>
    <property type="project" value="UniProtKB-SubCell"/>
</dbReference>
<keyword evidence="7" id="KW-0675">Receptor</keyword>
<feature type="transmembrane region" description="Helical" evidence="9">
    <location>
        <begin position="56"/>
        <end position="76"/>
    </location>
</feature>
<protein>
    <recommendedName>
        <fullName evidence="10">G-protein coupled receptors family 1 profile domain-containing protein</fullName>
    </recommendedName>
</protein>
<keyword evidence="3 9" id="KW-0812">Transmembrane</keyword>
<keyword evidence="6 9" id="KW-0472">Membrane</keyword>
<feature type="transmembrane region" description="Helical" evidence="9">
    <location>
        <begin position="207"/>
        <end position="227"/>
    </location>
</feature>
<evidence type="ECO:0000256" key="1">
    <source>
        <dbReference type="ARBA" id="ARBA00004651"/>
    </source>
</evidence>
<reference evidence="11 12" key="1">
    <citation type="submission" date="2024-04" db="EMBL/GenBank/DDBJ databases">
        <authorList>
            <person name="Waldvogel A.-M."/>
            <person name="Schoenle A."/>
        </authorList>
    </citation>
    <scope>NUCLEOTIDE SEQUENCE [LARGE SCALE GENOMIC DNA]</scope>
</reference>
<evidence type="ECO:0000256" key="8">
    <source>
        <dbReference type="ARBA" id="ARBA00023224"/>
    </source>
</evidence>
<dbReference type="InterPro" id="IPR000276">
    <property type="entry name" value="GPCR_Rhodpsn"/>
</dbReference>
<dbReference type="Pfam" id="PF00001">
    <property type="entry name" value="7tm_1"/>
    <property type="match status" value="1"/>
</dbReference>
<dbReference type="CDD" id="cd00637">
    <property type="entry name" value="7tm_classA_rhodopsin-like"/>
    <property type="match status" value="1"/>
</dbReference>
<evidence type="ECO:0000256" key="2">
    <source>
        <dbReference type="ARBA" id="ARBA00022475"/>
    </source>
</evidence>
<organism evidence="11 12">
    <name type="scientific">Knipowitschia caucasica</name>
    <name type="common">Caucasian dwarf goby</name>
    <name type="synonym">Pomatoschistus caucasicus</name>
    <dbReference type="NCBI Taxonomy" id="637954"/>
    <lineage>
        <taxon>Eukaryota</taxon>
        <taxon>Metazoa</taxon>
        <taxon>Chordata</taxon>
        <taxon>Craniata</taxon>
        <taxon>Vertebrata</taxon>
        <taxon>Euteleostomi</taxon>
        <taxon>Actinopterygii</taxon>
        <taxon>Neopterygii</taxon>
        <taxon>Teleostei</taxon>
        <taxon>Neoteleostei</taxon>
        <taxon>Acanthomorphata</taxon>
        <taxon>Gobiaria</taxon>
        <taxon>Gobiiformes</taxon>
        <taxon>Gobioidei</taxon>
        <taxon>Gobiidae</taxon>
        <taxon>Gobiinae</taxon>
        <taxon>Knipowitschia</taxon>
    </lineage>
</organism>
<evidence type="ECO:0000256" key="7">
    <source>
        <dbReference type="ARBA" id="ARBA00023170"/>
    </source>
</evidence>
<accession>A0AAV2MND4</accession>
<keyword evidence="4 9" id="KW-1133">Transmembrane helix</keyword>
<dbReference type="Proteomes" id="UP001497482">
    <property type="component" value="Chromosome 9"/>
</dbReference>
<evidence type="ECO:0000259" key="10">
    <source>
        <dbReference type="PROSITE" id="PS50262"/>
    </source>
</evidence>
<evidence type="ECO:0000256" key="4">
    <source>
        <dbReference type="ARBA" id="ARBA00022989"/>
    </source>
</evidence>
<name>A0AAV2MND4_KNICA</name>
<keyword evidence="12" id="KW-1185">Reference proteome</keyword>
<evidence type="ECO:0000256" key="6">
    <source>
        <dbReference type="ARBA" id="ARBA00023136"/>
    </source>
</evidence>